<evidence type="ECO:0000256" key="1">
    <source>
        <dbReference type="ARBA" id="ARBA00004370"/>
    </source>
</evidence>
<dbReference type="Proteomes" id="UP001208689">
    <property type="component" value="Chromosome"/>
</dbReference>
<evidence type="ECO:0000256" key="6">
    <source>
        <dbReference type="SAM" id="Phobius"/>
    </source>
</evidence>
<evidence type="ECO:0008006" key="9">
    <source>
        <dbReference type="Google" id="ProtNLM"/>
    </source>
</evidence>
<comment type="subcellular location">
    <subcellularLocation>
        <location evidence="1">Membrane</location>
    </subcellularLocation>
</comment>
<dbReference type="PANTHER" id="PTHR10806">
    <property type="entry name" value="SIGNAL PEPTIDASE COMPLEX CATALYTIC SUBUNIT SEC11"/>
    <property type="match status" value="1"/>
</dbReference>
<evidence type="ECO:0000313" key="7">
    <source>
        <dbReference type="EMBL" id="UYP48451.1"/>
    </source>
</evidence>
<evidence type="ECO:0000256" key="4">
    <source>
        <dbReference type="ARBA" id="ARBA00023136"/>
    </source>
</evidence>
<protein>
    <recommendedName>
        <fullName evidence="9">Signal peptidase I</fullName>
    </recommendedName>
</protein>
<keyword evidence="8" id="KW-1185">Reference proteome</keyword>
<gene>
    <name evidence="7" type="ORF">NEF87_004736</name>
</gene>
<evidence type="ECO:0000313" key="8">
    <source>
        <dbReference type="Proteomes" id="UP001208689"/>
    </source>
</evidence>
<feature type="transmembrane region" description="Helical" evidence="6">
    <location>
        <begin position="181"/>
        <end position="199"/>
    </location>
</feature>
<evidence type="ECO:0000256" key="2">
    <source>
        <dbReference type="ARBA" id="ARBA00022692"/>
    </source>
</evidence>
<keyword evidence="4 6" id="KW-0472">Membrane</keyword>
<proteinExistence type="predicted"/>
<evidence type="ECO:0000256" key="3">
    <source>
        <dbReference type="ARBA" id="ARBA00022989"/>
    </source>
</evidence>
<dbReference type="SUPFAM" id="SSF51306">
    <property type="entry name" value="LexA/Signal peptidase"/>
    <property type="match status" value="1"/>
</dbReference>
<dbReference type="EMBL" id="CP104013">
    <property type="protein sequence ID" value="UYP48451.1"/>
    <property type="molecule type" value="Genomic_DNA"/>
</dbReference>
<feature type="compositionally biased region" description="Basic and acidic residues" evidence="5">
    <location>
        <begin position="226"/>
        <end position="246"/>
    </location>
</feature>
<feature type="region of interest" description="Disordered" evidence="5">
    <location>
        <begin position="206"/>
        <end position="254"/>
    </location>
</feature>
<dbReference type="InterPro" id="IPR001733">
    <property type="entry name" value="Peptidase_S26B"/>
</dbReference>
<dbReference type="CDD" id="cd06530">
    <property type="entry name" value="S26_SPase_I"/>
    <property type="match status" value="1"/>
</dbReference>
<reference evidence="7" key="1">
    <citation type="submission" date="2022-09" db="EMBL/GenBank/DDBJ databases">
        <title>Actin cytoskeleton and complex cell architecture in an #Asgard archaeon.</title>
        <authorList>
            <person name="Ponce Toledo R.I."/>
            <person name="Schleper C."/>
            <person name="Rodrigues Oliveira T."/>
            <person name="Wollweber F."/>
            <person name="Xu J."/>
            <person name="Rittmann S."/>
            <person name="Klingl A."/>
            <person name="Pilhofer M."/>
        </authorList>
    </citation>
    <scope>NUCLEOTIDE SEQUENCE</scope>
    <source>
        <strain evidence="7">B-35</strain>
    </source>
</reference>
<feature type="transmembrane region" description="Helical" evidence="6">
    <location>
        <begin position="21"/>
        <end position="43"/>
    </location>
</feature>
<accession>A0ABY6I0V8</accession>
<dbReference type="NCBIfam" id="TIGR02228">
    <property type="entry name" value="sigpep_I_arch"/>
    <property type="match status" value="1"/>
</dbReference>
<dbReference type="PANTHER" id="PTHR10806:SF6">
    <property type="entry name" value="SIGNAL PEPTIDASE COMPLEX CATALYTIC SUBUNIT SEC11"/>
    <property type="match status" value="1"/>
</dbReference>
<dbReference type="InterPro" id="IPR036286">
    <property type="entry name" value="LexA/Signal_pep-like_sf"/>
</dbReference>
<keyword evidence="2 6" id="KW-0812">Transmembrane</keyword>
<evidence type="ECO:0000256" key="5">
    <source>
        <dbReference type="SAM" id="MobiDB-lite"/>
    </source>
</evidence>
<sequence length="254" mass="28069">MIKMATKPVKKKKTPLTKKQQIIREVIFFAVVIALTFSFMPIMKASLKSDYPLVVVTSGSMETTIYRGDLLVIGGKDPADILVGDHIDHGGDIILYNATGLNWESRGSDEPIVHRCVGKELGDDGVLYFTAQGDNLDTNTRPDTDDDGNTIRIPEDHILGVVKSIIPKIGYPKLWMAENNIFSTILVIGLAILLVVSIVDDYLHPEKEEKNEAKNRESAESEIDDSEKISRINDGQVKEEESKDSGDSEIDLGI</sequence>
<name>A0ABY6I0V8_9ARCH</name>
<feature type="compositionally biased region" description="Basic and acidic residues" evidence="5">
    <location>
        <begin position="206"/>
        <end position="219"/>
    </location>
</feature>
<dbReference type="InterPro" id="IPR019533">
    <property type="entry name" value="Peptidase_S26"/>
</dbReference>
<organism evidence="7 8">
    <name type="scientific">Candidatus Lokiarchaeum ossiferum</name>
    <dbReference type="NCBI Taxonomy" id="2951803"/>
    <lineage>
        <taxon>Archaea</taxon>
        <taxon>Promethearchaeati</taxon>
        <taxon>Promethearchaeota</taxon>
        <taxon>Promethearchaeia</taxon>
        <taxon>Promethearchaeales</taxon>
        <taxon>Promethearchaeaceae</taxon>
        <taxon>Candidatus Lokiarchaeum</taxon>
    </lineage>
</organism>
<keyword evidence="3 6" id="KW-1133">Transmembrane helix</keyword>